<feature type="region of interest" description="Disordered" evidence="1">
    <location>
        <begin position="350"/>
        <end position="415"/>
    </location>
</feature>
<reference evidence="3" key="2">
    <citation type="submission" date="2024-10" db="UniProtKB">
        <authorList>
            <consortium name="EnsemblProtists"/>
        </authorList>
    </citation>
    <scope>IDENTIFICATION</scope>
</reference>
<keyword evidence="2" id="KW-1133">Transmembrane helix</keyword>
<dbReference type="GeneID" id="17259594"/>
<evidence type="ECO:0008006" key="5">
    <source>
        <dbReference type="Google" id="ProtNLM"/>
    </source>
</evidence>
<dbReference type="EnsemblProtists" id="EOD13458">
    <property type="protein sequence ID" value="EOD13458"/>
    <property type="gene ID" value="EMIHUDRAFT_212522"/>
</dbReference>
<name>A0A0D3IQC3_EMIH1</name>
<evidence type="ECO:0000256" key="1">
    <source>
        <dbReference type="SAM" id="MobiDB-lite"/>
    </source>
</evidence>
<reference evidence="4" key="1">
    <citation type="journal article" date="2013" name="Nature">
        <title>Pan genome of the phytoplankton Emiliania underpins its global distribution.</title>
        <authorList>
            <person name="Read B.A."/>
            <person name="Kegel J."/>
            <person name="Klute M.J."/>
            <person name="Kuo A."/>
            <person name="Lefebvre S.C."/>
            <person name="Maumus F."/>
            <person name="Mayer C."/>
            <person name="Miller J."/>
            <person name="Monier A."/>
            <person name="Salamov A."/>
            <person name="Young J."/>
            <person name="Aguilar M."/>
            <person name="Claverie J.M."/>
            <person name="Frickenhaus S."/>
            <person name="Gonzalez K."/>
            <person name="Herman E.K."/>
            <person name="Lin Y.C."/>
            <person name="Napier J."/>
            <person name="Ogata H."/>
            <person name="Sarno A.F."/>
            <person name="Shmutz J."/>
            <person name="Schroeder D."/>
            <person name="de Vargas C."/>
            <person name="Verret F."/>
            <person name="von Dassow P."/>
            <person name="Valentin K."/>
            <person name="Van de Peer Y."/>
            <person name="Wheeler G."/>
            <person name="Dacks J.B."/>
            <person name="Delwiche C.F."/>
            <person name="Dyhrman S.T."/>
            <person name="Glockner G."/>
            <person name="John U."/>
            <person name="Richards T."/>
            <person name="Worden A.Z."/>
            <person name="Zhang X."/>
            <person name="Grigoriev I.V."/>
            <person name="Allen A.E."/>
            <person name="Bidle K."/>
            <person name="Borodovsky M."/>
            <person name="Bowler C."/>
            <person name="Brownlee C."/>
            <person name="Cock J.M."/>
            <person name="Elias M."/>
            <person name="Gladyshev V.N."/>
            <person name="Groth M."/>
            <person name="Guda C."/>
            <person name="Hadaegh A."/>
            <person name="Iglesias-Rodriguez M.D."/>
            <person name="Jenkins J."/>
            <person name="Jones B.M."/>
            <person name="Lawson T."/>
            <person name="Leese F."/>
            <person name="Lindquist E."/>
            <person name="Lobanov A."/>
            <person name="Lomsadze A."/>
            <person name="Malik S.B."/>
            <person name="Marsh M.E."/>
            <person name="Mackinder L."/>
            <person name="Mock T."/>
            <person name="Mueller-Roeber B."/>
            <person name="Pagarete A."/>
            <person name="Parker M."/>
            <person name="Probert I."/>
            <person name="Quesneville H."/>
            <person name="Raines C."/>
            <person name="Rensing S.A."/>
            <person name="Riano-Pachon D.M."/>
            <person name="Richier S."/>
            <person name="Rokitta S."/>
            <person name="Shiraiwa Y."/>
            <person name="Soanes D.M."/>
            <person name="van der Giezen M."/>
            <person name="Wahlund T.M."/>
            <person name="Williams B."/>
            <person name="Wilson W."/>
            <person name="Wolfe G."/>
            <person name="Wurch L.L."/>
        </authorList>
    </citation>
    <scope>NUCLEOTIDE SEQUENCE</scope>
</reference>
<accession>A0A0D3IQC3</accession>
<dbReference type="RefSeq" id="XP_005765887.1">
    <property type="nucleotide sequence ID" value="XM_005765830.1"/>
</dbReference>
<protein>
    <recommendedName>
        <fullName evidence="5">Apple domain-containing protein</fullName>
    </recommendedName>
</protein>
<dbReference type="PaxDb" id="2903-EOD13458"/>
<keyword evidence="2" id="KW-0812">Transmembrane</keyword>
<sequence length="442" mass="47890">MRLALALAIGTSTASQQGGEPVAGLKLPALPAFKGSSPARAKPGYCLVAPQTVCEAEACEDESCAESAYEVGAERVIEMPLRATWEEELEACAAQCAETPGCAVFMAERAALWSICAFFTECHPRLDDEVIEALQTNKYESNVYVPSACAAEITTDLPAAVELPRYDAPDERRKLRETPEDFYENPGVSVYEERLTTLIRLKTGVTPEKIITEITQASVRVDSQILLDDQESCDAVHAWSPNAASLTSALEIPVERVVPENRFPCEFVVDPDTVPSPPGAPPPGGDDDEKLLALLVLLILLIPILFYIWVKCRYGEQSGDYFAYKFSHNNPYIVVLYMPKERSEDLKNKLFKKDPPVQPSTGGGTPPIKEADEAKEWQAEAPGPSHVDAKSPPETYSEAPGPSNAPGPSEAPISGVKSMYNAMFGSSPPAAACETKAPIERI</sequence>
<evidence type="ECO:0000256" key="2">
    <source>
        <dbReference type="SAM" id="Phobius"/>
    </source>
</evidence>
<evidence type="ECO:0000313" key="4">
    <source>
        <dbReference type="Proteomes" id="UP000013827"/>
    </source>
</evidence>
<dbReference type="HOGENOM" id="CLU_620294_0_0_1"/>
<evidence type="ECO:0000313" key="3">
    <source>
        <dbReference type="EnsemblProtists" id="EOD13458"/>
    </source>
</evidence>
<feature type="transmembrane region" description="Helical" evidence="2">
    <location>
        <begin position="291"/>
        <end position="310"/>
    </location>
</feature>
<dbReference type="AlphaFoldDB" id="A0A0D3IQC3"/>
<keyword evidence="4" id="KW-1185">Reference proteome</keyword>
<keyword evidence="2" id="KW-0472">Membrane</keyword>
<dbReference type="Proteomes" id="UP000013827">
    <property type="component" value="Unassembled WGS sequence"/>
</dbReference>
<organism evidence="3 4">
    <name type="scientific">Emiliania huxleyi (strain CCMP1516)</name>
    <dbReference type="NCBI Taxonomy" id="280463"/>
    <lineage>
        <taxon>Eukaryota</taxon>
        <taxon>Haptista</taxon>
        <taxon>Haptophyta</taxon>
        <taxon>Prymnesiophyceae</taxon>
        <taxon>Isochrysidales</taxon>
        <taxon>Noelaerhabdaceae</taxon>
        <taxon>Emiliania</taxon>
    </lineage>
</organism>
<feature type="compositionally biased region" description="Basic and acidic residues" evidence="1">
    <location>
        <begin position="369"/>
        <end position="378"/>
    </location>
</feature>
<proteinExistence type="predicted"/>
<dbReference type="KEGG" id="ehx:EMIHUDRAFT_212522"/>